<comment type="caution">
    <text evidence="4">The sequence shown here is derived from an EMBL/GenBank/DDBJ whole genome shotgun (WGS) entry which is preliminary data.</text>
</comment>
<feature type="domain" description="MmgE/PrpD C-terminal" evidence="3">
    <location>
        <begin position="266"/>
        <end position="427"/>
    </location>
</feature>
<proteinExistence type="inferred from homology"/>
<dbReference type="Gene3D" id="3.30.1330.120">
    <property type="entry name" value="2-methylcitrate dehydratase PrpD"/>
    <property type="match status" value="1"/>
</dbReference>
<dbReference type="PANTHER" id="PTHR16943:SF8">
    <property type="entry name" value="2-METHYLCITRATE DEHYDRATASE"/>
    <property type="match status" value="1"/>
</dbReference>
<dbReference type="Gene3D" id="1.10.4100.10">
    <property type="entry name" value="2-methylcitrate dehydratase PrpD"/>
    <property type="match status" value="1"/>
</dbReference>
<dbReference type="AlphaFoldDB" id="A0A6N9T2A4"/>
<dbReference type="Pfam" id="PF03972">
    <property type="entry name" value="MmgE_PrpD_N"/>
    <property type="match status" value="1"/>
</dbReference>
<dbReference type="InterPro" id="IPR042188">
    <property type="entry name" value="MmgE/PrpD_sf_2"/>
</dbReference>
<dbReference type="InterPro" id="IPR045336">
    <property type="entry name" value="MmgE_PrpD_N"/>
</dbReference>
<dbReference type="InterPro" id="IPR042183">
    <property type="entry name" value="MmgE/PrpD_sf_1"/>
</dbReference>
<accession>A0A6N9T2A4</accession>
<protein>
    <submittedName>
        <fullName evidence="4">MmgE/PrpD family protein</fullName>
    </submittedName>
</protein>
<name>A0A6N9T2A4_9HYPH</name>
<sequence>MDTPEIRLAGFVGAVALPDIPETVRRAAKRAILNVLATLLAGAREPAVDKAFAVLGRHNAPGNAVLATRRERADPLFAAFLNAMASNIHDFDDTHMGTILHPSSPVLPALLARASEKPMSGAELLVAFIAGVEVECRIGRAISPSHYARGWHITSTCGVFGSAAACGRHDGLTAERMVAAFAVAGVQACGMVEALGTMAKSVSVGNAARGGMVAAALAAEDFDGPPTPLTGERGFLNLYADSPCVASLTDDLGERWELTDVAYKPYPVGVVLNPLVDAALELRARGVTRPEEIAAVTFHGHPLLRERTDRPGVTYGRLSQVSAQHALTIALLRGKAGLAEFDDAAVTETMGRRPECRFVDEAGRDPSSLSMAARLASGETVTIDIPAGRGSLANPMSDDDIENKLRACAGLSGMTGNADALIETVWSLETLDDVQRLAALCALPEQR</sequence>
<comment type="similarity">
    <text evidence="1">Belongs to the PrpD family.</text>
</comment>
<gene>
    <name evidence="4" type="ORF">GTK09_01845</name>
</gene>
<evidence type="ECO:0000256" key="1">
    <source>
        <dbReference type="ARBA" id="ARBA00006174"/>
    </source>
</evidence>
<feature type="domain" description="MmgE/PrpD N-terminal" evidence="2">
    <location>
        <begin position="7"/>
        <end position="242"/>
    </location>
</feature>
<dbReference type="RefSeq" id="WP_163460761.1">
    <property type="nucleotide sequence ID" value="NZ_JAAAMG010000001.1"/>
</dbReference>
<dbReference type="Proteomes" id="UP000469011">
    <property type="component" value="Unassembled WGS sequence"/>
</dbReference>
<dbReference type="Pfam" id="PF19305">
    <property type="entry name" value="MmgE_PrpD_C"/>
    <property type="match status" value="1"/>
</dbReference>
<dbReference type="PANTHER" id="PTHR16943">
    <property type="entry name" value="2-METHYLCITRATE DEHYDRATASE-RELATED"/>
    <property type="match status" value="1"/>
</dbReference>
<dbReference type="EMBL" id="JAAAMG010000001">
    <property type="protein sequence ID" value="NDW03158.1"/>
    <property type="molecule type" value="Genomic_DNA"/>
</dbReference>
<dbReference type="GO" id="GO:0016829">
    <property type="term" value="F:lyase activity"/>
    <property type="evidence" value="ECO:0007669"/>
    <property type="project" value="InterPro"/>
</dbReference>
<dbReference type="InterPro" id="IPR045337">
    <property type="entry name" value="MmgE_PrpD_C"/>
</dbReference>
<evidence type="ECO:0000313" key="5">
    <source>
        <dbReference type="Proteomes" id="UP000469011"/>
    </source>
</evidence>
<dbReference type="SUPFAM" id="SSF103378">
    <property type="entry name" value="2-methylcitrate dehydratase PrpD"/>
    <property type="match status" value="1"/>
</dbReference>
<reference evidence="4 5" key="1">
    <citation type="submission" date="2020-01" db="EMBL/GenBank/DDBJ databases">
        <title>Jiella pacifica sp. nov.</title>
        <authorList>
            <person name="Xue Z."/>
            <person name="Zhu S."/>
            <person name="Chen J."/>
            <person name="Yang J."/>
        </authorList>
    </citation>
    <scope>NUCLEOTIDE SEQUENCE [LARGE SCALE GENOMIC DNA]</scope>
    <source>
        <strain evidence="4 5">40Bstr34</strain>
    </source>
</reference>
<evidence type="ECO:0000313" key="4">
    <source>
        <dbReference type="EMBL" id="NDW03158.1"/>
    </source>
</evidence>
<evidence type="ECO:0000259" key="2">
    <source>
        <dbReference type="Pfam" id="PF03972"/>
    </source>
</evidence>
<dbReference type="InterPro" id="IPR005656">
    <property type="entry name" value="MmgE_PrpD"/>
</dbReference>
<organism evidence="4 5">
    <name type="scientific">Jiella pacifica</name>
    <dbReference type="NCBI Taxonomy" id="2696469"/>
    <lineage>
        <taxon>Bacteria</taxon>
        <taxon>Pseudomonadati</taxon>
        <taxon>Pseudomonadota</taxon>
        <taxon>Alphaproteobacteria</taxon>
        <taxon>Hyphomicrobiales</taxon>
        <taxon>Aurantimonadaceae</taxon>
        <taxon>Jiella</taxon>
    </lineage>
</organism>
<keyword evidence="5" id="KW-1185">Reference proteome</keyword>
<dbReference type="InterPro" id="IPR036148">
    <property type="entry name" value="MmgE/PrpD_sf"/>
</dbReference>
<evidence type="ECO:0000259" key="3">
    <source>
        <dbReference type="Pfam" id="PF19305"/>
    </source>
</evidence>